<evidence type="ECO:0000259" key="19">
    <source>
        <dbReference type="PROSITE" id="PS50021"/>
    </source>
</evidence>
<evidence type="ECO:0000256" key="8">
    <source>
        <dbReference type="ARBA" id="ARBA00022827"/>
    </source>
</evidence>
<evidence type="ECO:0000256" key="10">
    <source>
        <dbReference type="ARBA" id="ARBA00022857"/>
    </source>
</evidence>
<dbReference type="SMART" id="SM00033">
    <property type="entry name" value="CH"/>
    <property type="match status" value="1"/>
</dbReference>
<evidence type="ECO:0000256" key="7">
    <source>
        <dbReference type="ARBA" id="ARBA00022723"/>
    </source>
</evidence>
<name>A0A6J8CL55_MYTCO</name>
<evidence type="ECO:0000313" key="22">
    <source>
        <dbReference type="EMBL" id="CAC5395897.1"/>
    </source>
</evidence>
<keyword evidence="7 16" id="KW-0479">Metal-binding</keyword>
<dbReference type="SUPFAM" id="SSF47576">
    <property type="entry name" value="Calponin-homology domain, CH-domain"/>
    <property type="match status" value="1"/>
</dbReference>
<dbReference type="PANTHER" id="PTHR23167">
    <property type="entry name" value="CALPONIN HOMOLOGY DOMAIN-CONTAINING PROTEIN DDB_G0272472-RELATED"/>
    <property type="match status" value="1"/>
</dbReference>
<dbReference type="Pfam" id="PF12130">
    <property type="entry name" value="bMERB_dom"/>
    <property type="match status" value="2"/>
</dbReference>
<dbReference type="EMBL" id="CACVKT020005595">
    <property type="protein sequence ID" value="CAC5395897.1"/>
    <property type="molecule type" value="Genomic_DNA"/>
</dbReference>
<organism evidence="22 23">
    <name type="scientific">Mytilus coruscus</name>
    <name type="common">Sea mussel</name>
    <dbReference type="NCBI Taxonomy" id="42192"/>
    <lineage>
        <taxon>Eukaryota</taxon>
        <taxon>Metazoa</taxon>
        <taxon>Spiralia</taxon>
        <taxon>Lophotrochozoa</taxon>
        <taxon>Mollusca</taxon>
        <taxon>Bivalvia</taxon>
        <taxon>Autobranchia</taxon>
        <taxon>Pteriomorphia</taxon>
        <taxon>Mytilida</taxon>
        <taxon>Mytiloidea</taxon>
        <taxon>Mytilidae</taxon>
        <taxon>Mytilinae</taxon>
        <taxon>Mytilus</taxon>
    </lineage>
</organism>
<feature type="domain" description="LIM zinc-binding" evidence="20">
    <location>
        <begin position="878"/>
        <end position="945"/>
    </location>
</feature>
<dbReference type="EC" id="1.14.13.225" evidence="4"/>
<dbReference type="SMART" id="SM01203">
    <property type="entry name" value="DUF3585"/>
    <property type="match status" value="1"/>
</dbReference>
<feature type="region of interest" description="Disordered" evidence="18">
    <location>
        <begin position="963"/>
        <end position="1007"/>
    </location>
</feature>
<dbReference type="InterPro" id="IPR036188">
    <property type="entry name" value="FAD/NAD-bd_sf"/>
</dbReference>
<dbReference type="PANTHER" id="PTHR23167:SF54">
    <property type="entry name" value="[F-ACTIN]-MONOOXYGENASE MICAL"/>
    <property type="match status" value="1"/>
</dbReference>
<feature type="compositionally biased region" description="Acidic residues" evidence="18">
    <location>
        <begin position="1425"/>
        <end position="1438"/>
    </location>
</feature>
<feature type="region of interest" description="Disordered" evidence="18">
    <location>
        <begin position="1092"/>
        <end position="1220"/>
    </location>
</feature>
<evidence type="ECO:0000256" key="15">
    <source>
        <dbReference type="ARBA" id="ARBA00049522"/>
    </source>
</evidence>
<feature type="compositionally biased region" description="Polar residues" evidence="18">
    <location>
        <begin position="1148"/>
        <end position="1167"/>
    </location>
</feature>
<evidence type="ECO:0000256" key="1">
    <source>
        <dbReference type="ARBA" id="ARBA00001974"/>
    </source>
</evidence>
<evidence type="ECO:0000256" key="4">
    <source>
        <dbReference type="ARBA" id="ARBA00012709"/>
    </source>
</evidence>
<dbReference type="Proteomes" id="UP000507470">
    <property type="component" value="Unassembled WGS sequence"/>
</dbReference>
<dbReference type="PROSITE" id="PS50023">
    <property type="entry name" value="LIM_DOMAIN_2"/>
    <property type="match status" value="1"/>
</dbReference>
<dbReference type="GO" id="GO:0003779">
    <property type="term" value="F:actin binding"/>
    <property type="evidence" value="ECO:0007669"/>
    <property type="project" value="UniProtKB-KW"/>
</dbReference>
<feature type="region of interest" description="Disordered" evidence="18">
    <location>
        <begin position="1042"/>
        <end position="1073"/>
    </location>
</feature>
<feature type="domain" description="BMERB" evidence="21">
    <location>
        <begin position="2100"/>
        <end position="2271"/>
    </location>
</feature>
<feature type="region of interest" description="Disordered" evidence="18">
    <location>
        <begin position="1538"/>
        <end position="1581"/>
    </location>
</feature>
<dbReference type="GO" id="GO:0046872">
    <property type="term" value="F:metal ion binding"/>
    <property type="evidence" value="ECO:0007669"/>
    <property type="project" value="UniProtKB-KW"/>
</dbReference>
<feature type="compositionally biased region" description="Basic and acidic residues" evidence="18">
    <location>
        <begin position="1183"/>
        <end position="1207"/>
    </location>
</feature>
<protein>
    <recommendedName>
        <fullName evidence="4">F-actin monooxygenase</fullName>
        <ecNumber evidence="4">1.14.13.225</ecNumber>
    </recommendedName>
</protein>
<dbReference type="PROSITE" id="PS00478">
    <property type="entry name" value="LIM_DOMAIN_1"/>
    <property type="match status" value="1"/>
</dbReference>
<dbReference type="InterPro" id="IPR036872">
    <property type="entry name" value="CH_dom_sf"/>
</dbReference>
<feature type="compositionally biased region" description="Acidic residues" evidence="18">
    <location>
        <begin position="1115"/>
        <end position="1130"/>
    </location>
</feature>
<feature type="compositionally biased region" description="Acidic residues" evidence="18">
    <location>
        <begin position="1208"/>
        <end position="1220"/>
    </location>
</feature>
<feature type="region of interest" description="Disordered" evidence="18">
    <location>
        <begin position="1675"/>
        <end position="1774"/>
    </location>
</feature>
<dbReference type="PROSITE" id="PS51848">
    <property type="entry name" value="BMERB"/>
    <property type="match status" value="1"/>
</dbReference>
<evidence type="ECO:0000256" key="11">
    <source>
        <dbReference type="ARBA" id="ARBA00023002"/>
    </source>
</evidence>
<dbReference type="InterPro" id="IPR057494">
    <property type="entry name" value="Rossman_Mical"/>
</dbReference>
<keyword evidence="23" id="KW-1185">Reference proteome</keyword>
<feature type="coiled-coil region" evidence="17">
    <location>
        <begin position="2085"/>
        <end position="2130"/>
    </location>
</feature>
<evidence type="ECO:0000256" key="16">
    <source>
        <dbReference type="PROSITE-ProRule" id="PRU00125"/>
    </source>
</evidence>
<evidence type="ECO:0000256" key="2">
    <source>
        <dbReference type="ARBA" id="ARBA00004496"/>
    </source>
</evidence>
<keyword evidence="12" id="KW-0503">Monooxygenase</keyword>
<evidence type="ECO:0000256" key="9">
    <source>
        <dbReference type="ARBA" id="ARBA00022833"/>
    </source>
</evidence>
<comment type="similarity">
    <text evidence="3">Belongs to the Mical family.</text>
</comment>
<comment type="catalytic activity">
    <reaction evidence="15">
        <text>L-methionyl-[F-actin] + NADPH + O2 + H(+) = L-methionyl-(R)-S-oxide-[F-actin] + NADP(+) + H2O</text>
        <dbReference type="Rhea" id="RHEA:51308"/>
        <dbReference type="Rhea" id="RHEA-COMP:12953"/>
        <dbReference type="Rhea" id="RHEA-COMP:12956"/>
        <dbReference type="ChEBI" id="CHEBI:15377"/>
        <dbReference type="ChEBI" id="CHEBI:15378"/>
        <dbReference type="ChEBI" id="CHEBI:15379"/>
        <dbReference type="ChEBI" id="CHEBI:16044"/>
        <dbReference type="ChEBI" id="CHEBI:45764"/>
        <dbReference type="ChEBI" id="CHEBI:57783"/>
        <dbReference type="ChEBI" id="CHEBI:58349"/>
        <dbReference type="EC" id="1.14.13.225"/>
    </reaction>
</comment>
<dbReference type="PROSITE" id="PS50021">
    <property type="entry name" value="CH"/>
    <property type="match status" value="1"/>
</dbReference>
<dbReference type="InterPro" id="IPR022735">
    <property type="entry name" value="bMERB_dom"/>
</dbReference>
<feature type="compositionally biased region" description="Acidic residues" evidence="18">
    <location>
        <begin position="1043"/>
        <end position="1057"/>
    </location>
</feature>
<keyword evidence="9 16" id="KW-0862">Zinc</keyword>
<dbReference type="SUPFAM" id="SSF51905">
    <property type="entry name" value="FAD/NAD(P)-binding domain"/>
    <property type="match status" value="1"/>
</dbReference>
<keyword evidence="13 16" id="KW-0440">LIM domain</keyword>
<dbReference type="OrthoDB" id="20799at2759"/>
<dbReference type="SMART" id="SM00132">
    <property type="entry name" value="LIM"/>
    <property type="match status" value="1"/>
</dbReference>
<feature type="compositionally biased region" description="Polar residues" evidence="18">
    <location>
        <begin position="1543"/>
        <end position="1581"/>
    </location>
</feature>
<feature type="compositionally biased region" description="Basic and acidic residues" evidence="18">
    <location>
        <begin position="998"/>
        <end position="1007"/>
    </location>
</feature>
<feature type="compositionally biased region" description="Low complexity" evidence="18">
    <location>
        <begin position="1738"/>
        <end position="1751"/>
    </location>
</feature>
<feature type="compositionally biased region" description="Acidic residues" evidence="18">
    <location>
        <begin position="1270"/>
        <end position="1287"/>
    </location>
</feature>
<feature type="compositionally biased region" description="Low complexity" evidence="18">
    <location>
        <begin position="1364"/>
        <end position="1374"/>
    </location>
</feature>
<dbReference type="InterPro" id="IPR050540">
    <property type="entry name" value="F-actin_Monoox_Mical"/>
</dbReference>
<evidence type="ECO:0000256" key="17">
    <source>
        <dbReference type="SAM" id="Coils"/>
    </source>
</evidence>
<dbReference type="GO" id="GO:0120501">
    <property type="term" value="F:F-actin monooxygenase activity"/>
    <property type="evidence" value="ECO:0007669"/>
    <property type="project" value="UniProtKB-EC"/>
</dbReference>
<dbReference type="GO" id="GO:0005737">
    <property type="term" value="C:cytoplasm"/>
    <property type="evidence" value="ECO:0007669"/>
    <property type="project" value="UniProtKB-SubCell"/>
</dbReference>
<dbReference type="Pfam" id="PF01494">
    <property type="entry name" value="FAD_binding_3"/>
    <property type="match status" value="1"/>
</dbReference>
<feature type="region of interest" description="Disordered" evidence="18">
    <location>
        <begin position="1593"/>
        <end position="1661"/>
    </location>
</feature>
<reference evidence="22 23" key="1">
    <citation type="submission" date="2020-06" db="EMBL/GenBank/DDBJ databases">
        <authorList>
            <person name="Li R."/>
            <person name="Bekaert M."/>
        </authorList>
    </citation>
    <scope>NUCLEOTIDE SEQUENCE [LARGE SCALE GENOMIC DNA]</scope>
    <source>
        <strain evidence="23">wild</strain>
    </source>
</reference>
<keyword evidence="17" id="KW-0175">Coiled coil</keyword>
<evidence type="ECO:0000259" key="20">
    <source>
        <dbReference type="PROSITE" id="PS50023"/>
    </source>
</evidence>
<dbReference type="Gene3D" id="1.10.418.10">
    <property type="entry name" value="Calponin-like domain"/>
    <property type="match status" value="1"/>
</dbReference>
<evidence type="ECO:0000256" key="5">
    <source>
        <dbReference type="ARBA" id="ARBA00022490"/>
    </source>
</evidence>
<dbReference type="CDD" id="cd22198">
    <property type="entry name" value="CH_MICAL_EHBP-like"/>
    <property type="match status" value="1"/>
</dbReference>
<evidence type="ECO:0000256" key="14">
    <source>
        <dbReference type="ARBA" id="ARBA00023203"/>
    </source>
</evidence>
<dbReference type="PRINTS" id="PR00420">
    <property type="entry name" value="RNGMNOXGNASE"/>
</dbReference>
<feature type="compositionally biased region" description="Basic residues" evidence="18">
    <location>
        <begin position="1634"/>
        <end position="1645"/>
    </location>
</feature>
<feature type="region of interest" description="Disordered" evidence="18">
    <location>
        <begin position="764"/>
        <end position="792"/>
    </location>
</feature>
<comment type="cofactor">
    <cofactor evidence="1">
        <name>FAD</name>
        <dbReference type="ChEBI" id="CHEBI:57692"/>
    </cofactor>
</comment>
<sequence length="2299" mass="262150">MKVLQGLMHHDQWRIKESEEEMHALILRLNKNKEYRLPELTLSLQAIYSKMDTNRQSEHKFTSELTTWKHTIMANTSKLRSLNKEIREQPVEDTVRRIVDTGRYAASTIMDTVEDLHYQIEAARDALNNSSKLMDIKASFITDEQVTDMQYEWRLKSKINFWKAQNIWVKLDKHASRKEYRRGEACANTNVLVIGAGPCGLRTAIELVLLGARVVVVEKRDSFSRNNVLHLWPFLITDLKNLGAKKFFGKFCAGAIDHISIRQLQCILMKVALLLGVEIHVNTSFDGLIEPPTDQSHKTGWRAKITPEDSPVAEFEFDVLIGADGKRNTLQGFKRKEFRGKLAIAITANFINRNSQQEARVEEISGVAFIFNQKFFKDLNEKTGIDLENIVYYKDDTHYFVMTAKKSSLLDKGVLLQDHPDTATLLSPQNVCKDKLLNYAKEAADFSTNQLLPHLDYAINHYGQPDVAMFDFTSMFAAVNACRAVKRNGHTLLSCLVGDSLLEVSFLATGSGCARGFLGGFDAAWMVKNWASGKMTPLQVIAERESIYQVLSQTTPENLNKNYTEYGLDPNTRYSNMNMRTVLPQQVRHLYDTGDGTYSDEIIEVPAKRPRNDEYIDSYSLLRWCQRVLNNGSYRNVHVIDLTASWRSGLALCALIHYFKPDLIDFQSLLSNEPVQNNQLAFTVAESSLGIKPMMTPQEMMNCSLPDKLTMVSFLSQFYHKFKKERLANAESSSNVLLRDQPQKSHKSPLSRLSILQKLRHSAKFRSKKRKDEDKVIESSLSKRKHKSPEHFEKTEVELTKYNKLPMEEIANKLDMNQKFKDISNQNKIDIEGNVKVSAMAEILASKFQSQSEQAVNQTPVKKLKTPGVLLAAQPVSETCYFCKKRVYLMERMSAEGLFFHRGCLKCHYCDVGLRLNNYSADKLPTGDVKFFCFRHSRLEMRFSKFKRKRGYNEEEEQIKENIPKVVIDAGPSPKPERRTSPKKIPSPLTPPLSPPDDEPKPKKTPERIEFENSIDGLQEESEEELTEHNLRASMSSDALLLDMDDDLSDSDLEPSDDEKLNEVLNETVGHSKDLTLEEALQVVETLKRKSHENLLDALKLESQIQYEKMNKPPEEEEESEADSDTDEHDDSTSETEKETDPSKDSEPSQQNGKLSLDINQGNSPSAMKSARANFFNTPPEPVRLDPWKMFDMGNKTEELKEEKKSESEEEEEEEFVEEEIIEIEEWEQIADEAEKIIKNVNGELSDEDQEENVHEDQEENVEENKQDTGDEFEEVFESDDENMSEGENDRTALKNEMEKLLADFDHKSSVSSGDHILKTDSSSVCDEEFVMSDDNRYVMSEDNHADIECEEEDHVSRNDSKRTSSNSSSKNTTQAVLESVRNMGSSDENKDFSGIDDRFVTCSRGRGEIKPLVRNDNKKYAGDDEREDDTPDNDLDDDIFRQYQVTISQKLDDDDEEEYSEEVTPCVIDNLDDTLNAEKEIEMDNESKEVDKSIYETPNARVTSDTFVSAGNSINMNNNYEKSLTLESNELESGEKCISDGSVLSSDKNSETNHVTSQKRVISPQISSDGSELNSEQNVVSDQKKVIAPLINSDGSVWRPLPKLPDHLNKQQQKEQINDNVSPRKSSTSPKISKSKKLLQRQKKLPLDSEQSNNVKSSERKLITIDKSLELIKSPSKVTEQGKSVHDFNNDVQHSVNESIEKTSSFTEGRKLPDISNMKSRITPPGFQSEFMRKRLGSPTSSGSKTPSSPELTQSVSTSTNTPSVLSDTPDIIKDVNMKKTKISVDKTKLMAFNSIEDSSSQNEEGARKKIGVDVSLKKISPPVVSVEPQNIDNIPFADDSEDDFLEEKDKFYTPKTSVKTKPDNKIELQNKDIRKRILPVPPTPGTPTADHIRELKKEEISKARENARLKARLKSDEELGLADINYTPISAKKIQRKLRKELSTGTSNTPSTSDMVSDSEENKKVGILHSTPVNSVFKTPKSKDKKKKKKESIDIVESGLSKESDTETPSKSTKKKKSLLQILKPIKLRQNGSQKRPSLLQRRSMPPRADFDEFSDSDESHLSADASLNRRSKRNLTEDELNIKIARRVQSAARKQLKQKEQKRLRIAQEIQRQLEEVDVKQKELEERGVVVEKALRGEGEESGRVESELMQEWFNLVYEKNALVRYESELMVNAQYMELEDRHGRLEQELRERMAINKTGRRSNRFSTSEMSEVYLPRKYEQKTPEQAAEEKRILDELLEVVEEKNSLVKMIEEDRVREREEDRDLMQMMRAKGFDLDPIDHTRHLKNSCGFPLSC</sequence>
<dbReference type="Gene3D" id="3.50.50.60">
    <property type="entry name" value="FAD/NAD(P)-binding domain"/>
    <property type="match status" value="1"/>
</dbReference>
<keyword evidence="10" id="KW-0521">NADP</keyword>
<feature type="domain" description="Calponin-homology (CH)" evidence="19">
    <location>
        <begin position="615"/>
        <end position="723"/>
    </location>
</feature>
<keyword evidence="8" id="KW-0274">FAD</keyword>
<dbReference type="InterPro" id="IPR001781">
    <property type="entry name" value="Znf_LIM"/>
</dbReference>
<evidence type="ECO:0000256" key="3">
    <source>
        <dbReference type="ARBA" id="ARBA00008223"/>
    </source>
</evidence>
<dbReference type="Pfam" id="PF25413">
    <property type="entry name" value="Rossman_Mical"/>
    <property type="match status" value="1"/>
</dbReference>
<keyword evidence="6" id="KW-0285">Flavoprotein</keyword>
<keyword evidence="14" id="KW-0009">Actin-binding</keyword>
<proteinExistence type="inferred from homology"/>
<accession>A0A6J8CL55</accession>
<dbReference type="InterPro" id="IPR001715">
    <property type="entry name" value="CH_dom"/>
</dbReference>
<feature type="compositionally biased region" description="Basic and acidic residues" evidence="18">
    <location>
        <begin position="1412"/>
        <end position="1424"/>
    </location>
</feature>
<feature type="region of interest" description="Disordered" evidence="18">
    <location>
        <begin position="1412"/>
        <end position="1438"/>
    </location>
</feature>
<feature type="compositionally biased region" description="Polar residues" evidence="18">
    <location>
        <begin position="1752"/>
        <end position="1768"/>
    </location>
</feature>
<comment type="subcellular location">
    <subcellularLocation>
        <location evidence="2">Cytoplasm</location>
    </subcellularLocation>
</comment>
<feature type="compositionally biased region" description="Polar residues" evidence="18">
    <location>
        <begin position="1691"/>
        <end position="1708"/>
    </location>
</feature>
<evidence type="ECO:0000256" key="13">
    <source>
        <dbReference type="ARBA" id="ARBA00023038"/>
    </source>
</evidence>
<gene>
    <name evidence="22" type="ORF">MCOR_30519</name>
</gene>
<dbReference type="SUPFAM" id="SSF57716">
    <property type="entry name" value="Glucocorticoid receptor-like (DNA-binding domain)"/>
    <property type="match status" value="1"/>
</dbReference>
<dbReference type="FunFam" id="3.50.50.60:FF:000004">
    <property type="entry name" value="protein-methionine sulfoxide oxidase MICAL2 isoform X1"/>
    <property type="match status" value="1"/>
</dbReference>
<feature type="compositionally biased region" description="Polar residues" evidence="18">
    <location>
        <begin position="1945"/>
        <end position="1958"/>
    </location>
</feature>
<evidence type="ECO:0000259" key="21">
    <source>
        <dbReference type="PROSITE" id="PS51848"/>
    </source>
</evidence>
<keyword evidence="11 22" id="KW-0560">Oxidoreductase</keyword>
<dbReference type="Pfam" id="PF00307">
    <property type="entry name" value="CH"/>
    <property type="match status" value="1"/>
</dbReference>
<evidence type="ECO:0000256" key="18">
    <source>
        <dbReference type="SAM" id="MobiDB-lite"/>
    </source>
</evidence>
<dbReference type="InterPro" id="IPR002938">
    <property type="entry name" value="FAD-bd"/>
</dbReference>
<feature type="region of interest" description="Disordered" evidence="18">
    <location>
        <begin position="1242"/>
        <end position="1292"/>
    </location>
</feature>
<evidence type="ECO:0000313" key="23">
    <source>
        <dbReference type="Proteomes" id="UP000507470"/>
    </source>
</evidence>
<feature type="compositionally biased region" description="Basic and acidic residues" evidence="18">
    <location>
        <begin position="1605"/>
        <end position="1618"/>
    </location>
</feature>
<feature type="compositionally biased region" description="Basic and acidic residues" evidence="18">
    <location>
        <begin position="1388"/>
        <end position="1398"/>
    </location>
</feature>
<feature type="region of interest" description="Disordered" evidence="18">
    <location>
        <begin position="1871"/>
        <end position="1893"/>
    </location>
</feature>
<evidence type="ECO:0000256" key="12">
    <source>
        <dbReference type="ARBA" id="ARBA00023033"/>
    </source>
</evidence>
<dbReference type="GO" id="GO:0071949">
    <property type="term" value="F:FAD binding"/>
    <property type="evidence" value="ECO:0007669"/>
    <property type="project" value="InterPro"/>
</dbReference>
<evidence type="ECO:0000256" key="6">
    <source>
        <dbReference type="ARBA" id="ARBA00022630"/>
    </source>
</evidence>
<feature type="compositionally biased region" description="Basic and acidic residues" evidence="18">
    <location>
        <begin position="1131"/>
        <end position="1147"/>
    </location>
</feature>
<keyword evidence="5" id="KW-0963">Cytoplasm</keyword>
<dbReference type="Gene3D" id="2.10.110.10">
    <property type="entry name" value="Cysteine Rich Protein"/>
    <property type="match status" value="1"/>
</dbReference>
<feature type="region of interest" description="Disordered" evidence="18">
    <location>
        <begin position="1342"/>
        <end position="1398"/>
    </location>
</feature>
<feature type="region of interest" description="Disordered" evidence="18">
    <location>
        <begin position="1935"/>
        <end position="2069"/>
    </location>
</feature>